<sequence length="46" mass="5339">MHRGASAESVVTEDIVVEVFDERDLELYCLAKLWAESDSYNRKYLS</sequence>
<organism evidence="1">
    <name type="scientific">Fagus sylvatica</name>
    <name type="common">Beechnut</name>
    <dbReference type="NCBI Taxonomy" id="28930"/>
    <lineage>
        <taxon>Eukaryota</taxon>
        <taxon>Viridiplantae</taxon>
        <taxon>Streptophyta</taxon>
        <taxon>Embryophyta</taxon>
        <taxon>Tracheophyta</taxon>
        <taxon>Spermatophyta</taxon>
        <taxon>Magnoliopsida</taxon>
        <taxon>eudicotyledons</taxon>
        <taxon>Gunneridae</taxon>
        <taxon>Pentapetalae</taxon>
        <taxon>rosids</taxon>
        <taxon>fabids</taxon>
        <taxon>Fagales</taxon>
        <taxon>Fagaceae</taxon>
        <taxon>Fagus</taxon>
    </lineage>
</organism>
<dbReference type="AlphaFoldDB" id="A0A2N9IZZ5"/>
<accession>A0A2N9IZZ5</accession>
<name>A0A2N9IZZ5_FAGSY</name>
<proteinExistence type="predicted"/>
<protein>
    <submittedName>
        <fullName evidence="1">Uncharacterized protein</fullName>
    </submittedName>
</protein>
<gene>
    <name evidence="1" type="ORF">FSB_LOCUS57631</name>
</gene>
<dbReference type="EMBL" id="OIVN01006284">
    <property type="protein sequence ID" value="SPD29749.1"/>
    <property type="molecule type" value="Genomic_DNA"/>
</dbReference>
<evidence type="ECO:0000313" key="1">
    <source>
        <dbReference type="EMBL" id="SPD29749.1"/>
    </source>
</evidence>
<reference evidence="1" key="1">
    <citation type="submission" date="2018-02" db="EMBL/GenBank/DDBJ databases">
        <authorList>
            <person name="Cohen D.B."/>
            <person name="Kent A.D."/>
        </authorList>
    </citation>
    <scope>NUCLEOTIDE SEQUENCE</scope>
</reference>